<dbReference type="SUPFAM" id="SSF51735">
    <property type="entry name" value="NAD(P)-binding Rossmann-fold domains"/>
    <property type="match status" value="1"/>
</dbReference>
<comment type="catalytic activity">
    <reaction evidence="8">
        <text>2-C-methyl-D-erythritol 4-phosphate + NADP(+) = 1-deoxy-D-xylulose 5-phosphate + NADPH + H(+)</text>
        <dbReference type="Rhea" id="RHEA:13717"/>
        <dbReference type="ChEBI" id="CHEBI:15378"/>
        <dbReference type="ChEBI" id="CHEBI:57783"/>
        <dbReference type="ChEBI" id="CHEBI:57792"/>
        <dbReference type="ChEBI" id="CHEBI:58262"/>
        <dbReference type="ChEBI" id="CHEBI:58349"/>
        <dbReference type="EC" id="1.1.1.267"/>
    </reaction>
    <physiologicalReaction direction="right-to-left" evidence="8">
        <dbReference type="Rhea" id="RHEA:13719"/>
    </physiologicalReaction>
</comment>
<comment type="similarity">
    <text evidence="2 9">Belongs to the DXR family.</text>
</comment>
<dbReference type="EC" id="1.1.1.267" evidence="9"/>
<dbReference type="UniPathway" id="UPA00056">
    <property type="reaction ID" value="UER00092"/>
</dbReference>
<feature type="binding site" evidence="9">
    <location>
        <position position="124"/>
    </location>
    <ligand>
        <name>NADPH</name>
        <dbReference type="ChEBI" id="CHEBI:57783"/>
    </ligand>
</feature>
<feature type="domain" description="1-deoxy-D-xylulose 5-phosphate reductoisomerase C-terminal" evidence="11">
    <location>
        <begin position="144"/>
        <end position="228"/>
    </location>
</feature>
<dbReference type="InterPro" id="IPR036169">
    <property type="entry name" value="DXPR_C_sf"/>
</dbReference>
<dbReference type="RefSeq" id="WP_107560919.1">
    <property type="nucleotide sequence ID" value="NZ_NVQC01000007.1"/>
</dbReference>
<dbReference type="OrthoDB" id="9806546at2"/>
<dbReference type="SUPFAM" id="SSF55347">
    <property type="entry name" value="Glyceraldehyde-3-phosphate dehydrogenase-like, C-terminal domain"/>
    <property type="match status" value="1"/>
</dbReference>
<feature type="binding site" evidence="9">
    <location>
        <position position="148"/>
    </location>
    <ligand>
        <name>Mn(2+)</name>
        <dbReference type="ChEBI" id="CHEBI:29035"/>
    </ligand>
</feature>
<feature type="binding site" evidence="9">
    <location>
        <position position="149"/>
    </location>
    <ligand>
        <name>1-deoxy-D-xylulose 5-phosphate</name>
        <dbReference type="ChEBI" id="CHEBI:57792"/>
    </ligand>
</feature>
<keyword evidence="5 9" id="KW-0560">Oxidoreductase</keyword>
<dbReference type="Pfam" id="PF02670">
    <property type="entry name" value="DXP_reductoisom"/>
    <property type="match status" value="1"/>
</dbReference>
<feature type="binding site" evidence="9">
    <location>
        <position position="123"/>
    </location>
    <ligand>
        <name>1-deoxy-D-xylulose 5-phosphate</name>
        <dbReference type="ChEBI" id="CHEBI:57792"/>
    </ligand>
</feature>
<feature type="binding site" evidence="9">
    <location>
        <position position="10"/>
    </location>
    <ligand>
        <name>NADPH</name>
        <dbReference type="ChEBI" id="CHEBI:57783"/>
    </ligand>
</feature>
<keyword evidence="6 9" id="KW-0464">Manganese</keyword>
<accession>A0A2T4U1B6</accession>
<evidence type="ECO:0000256" key="4">
    <source>
        <dbReference type="ARBA" id="ARBA00022857"/>
    </source>
</evidence>
<feature type="binding site" evidence="9">
    <location>
        <position position="150"/>
    </location>
    <ligand>
        <name>1-deoxy-D-xylulose 5-phosphate</name>
        <dbReference type="ChEBI" id="CHEBI:57792"/>
    </ligand>
</feature>
<dbReference type="EMBL" id="NVQC01000007">
    <property type="protein sequence ID" value="PTL37166.1"/>
    <property type="molecule type" value="Genomic_DNA"/>
</dbReference>
<evidence type="ECO:0000256" key="8">
    <source>
        <dbReference type="ARBA" id="ARBA00048543"/>
    </source>
</evidence>
<dbReference type="GO" id="GO:0030145">
    <property type="term" value="F:manganese ion binding"/>
    <property type="evidence" value="ECO:0007669"/>
    <property type="project" value="TreeGrafter"/>
</dbReference>
<feature type="binding site" evidence="9">
    <location>
        <position position="150"/>
    </location>
    <ligand>
        <name>Mn(2+)</name>
        <dbReference type="ChEBI" id="CHEBI:29035"/>
    </ligand>
</feature>
<comment type="function">
    <text evidence="9">Catalyzes the NADPH-dependent rearrangement and reduction of 1-deoxy-D-xylulose-5-phosphate (DXP) to 2-C-methyl-D-erythritol 4-phosphate (MEP).</text>
</comment>
<dbReference type="Gene3D" id="1.10.1740.10">
    <property type="match status" value="1"/>
</dbReference>
<dbReference type="Gene3D" id="3.40.50.720">
    <property type="entry name" value="NAD(P)-binding Rossmann-like Domain"/>
    <property type="match status" value="1"/>
</dbReference>
<evidence type="ECO:0000313" key="13">
    <source>
        <dbReference type="EMBL" id="PTL37166.1"/>
    </source>
</evidence>
<evidence type="ECO:0000256" key="2">
    <source>
        <dbReference type="ARBA" id="ARBA00006825"/>
    </source>
</evidence>
<reference evidence="14" key="2">
    <citation type="journal article" date="2018" name="Environ. Microbiol.">
        <title>Bloom of a denitrifying methanotroph, 'Candidatus Methylomirabilis limnetica', in a deep stratified lake.</title>
        <authorList>
            <person name="Graf J.S."/>
            <person name="Mayr M.J."/>
            <person name="Marchant H.K."/>
            <person name="Tienken D."/>
            <person name="Hach P.F."/>
            <person name="Brand A."/>
            <person name="Schubert C.J."/>
            <person name="Kuypers M.M."/>
            <person name="Milucka J."/>
        </authorList>
    </citation>
    <scope>NUCLEOTIDE SEQUENCE [LARGE SCALE GENOMIC DNA]</scope>
    <source>
        <strain evidence="14">Zug</strain>
    </source>
</reference>
<feature type="binding site" evidence="9">
    <location>
        <position position="11"/>
    </location>
    <ligand>
        <name>NADPH</name>
        <dbReference type="ChEBI" id="CHEBI:57783"/>
    </ligand>
</feature>
<dbReference type="InterPro" id="IPR013512">
    <property type="entry name" value="DXP_reductoisomerase_N"/>
</dbReference>
<dbReference type="PANTHER" id="PTHR30525:SF0">
    <property type="entry name" value="1-DEOXY-D-XYLULOSE 5-PHOSPHATE REDUCTOISOMERASE, CHLOROPLASTIC"/>
    <property type="match status" value="1"/>
</dbReference>
<feature type="binding site" evidence="9">
    <location>
        <position position="38"/>
    </location>
    <ligand>
        <name>NADPH</name>
        <dbReference type="ChEBI" id="CHEBI:57783"/>
    </ligand>
</feature>
<proteinExistence type="inferred from homology"/>
<dbReference type="GO" id="GO:0070402">
    <property type="term" value="F:NADPH binding"/>
    <property type="evidence" value="ECO:0007669"/>
    <property type="project" value="InterPro"/>
</dbReference>
<feature type="domain" description="DXP reductoisomerase C-terminal" evidence="12">
    <location>
        <begin position="260"/>
        <end position="376"/>
    </location>
</feature>
<evidence type="ECO:0000259" key="10">
    <source>
        <dbReference type="Pfam" id="PF02670"/>
    </source>
</evidence>
<evidence type="ECO:0000256" key="9">
    <source>
        <dbReference type="HAMAP-Rule" id="MF_00183"/>
    </source>
</evidence>
<organism evidence="13 14">
    <name type="scientific">Candidatus Methylomirabilis limnetica</name>
    <dbReference type="NCBI Taxonomy" id="2033718"/>
    <lineage>
        <taxon>Bacteria</taxon>
        <taxon>Candidatus Methylomirabilota</taxon>
        <taxon>Candidatus Methylomirabilia</taxon>
        <taxon>Candidatus Methylomirabilales</taxon>
        <taxon>Candidatus Methylomirabilaceae</taxon>
        <taxon>Candidatus Methylomirabilis</taxon>
    </lineage>
</organism>
<dbReference type="HAMAP" id="MF_00183">
    <property type="entry name" value="DXP_reductoisom"/>
    <property type="match status" value="1"/>
</dbReference>
<comment type="cofactor">
    <cofactor evidence="9">
        <name>Mg(2+)</name>
        <dbReference type="ChEBI" id="CHEBI:18420"/>
    </cofactor>
    <cofactor evidence="9">
        <name>Mn(2+)</name>
        <dbReference type="ChEBI" id="CHEBI:29035"/>
    </cofactor>
</comment>
<dbReference type="Proteomes" id="UP000241436">
    <property type="component" value="Unassembled WGS sequence"/>
</dbReference>
<dbReference type="PIRSF" id="PIRSF006205">
    <property type="entry name" value="Dxp_reductismrs"/>
    <property type="match status" value="1"/>
</dbReference>
<comment type="caution">
    <text evidence="13">The sequence shown here is derived from an EMBL/GenBank/DDBJ whole genome shotgun (WGS) entry which is preliminary data.</text>
</comment>
<dbReference type="GO" id="GO:0016853">
    <property type="term" value="F:isomerase activity"/>
    <property type="evidence" value="ECO:0007669"/>
    <property type="project" value="UniProtKB-KW"/>
</dbReference>
<feature type="binding site" evidence="9">
    <location>
        <position position="220"/>
    </location>
    <ligand>
        <name>1-deoxy-D-xylulose 5-phosphate</name>
        <dbReference type="ChEBI" id="CHEBI:57792"/>
    </ligand>
</feature>
<evidence type="ECO:0000259" key="12">
    <source>
        <dbReference type="Pfam" id="PF13288"/>
    </source>
</evidence>
<dbReference type="SUPFAM" id="SSF69055">
    <property type="entry name" value="1-deoxy-D-xylulose-5-phosphate reductoisomerase, C-terminal domain"/>
    <property type="match status" value="1"/>
</dbReference>
<feature type="binding site" evidence="9">
    <location>
        <position position="13"/>
    </location>
    <ligand>
        <name>NADPH</name>
        <dbReference type="ChEBI" id="CHEBI:57783"/>
    </ligand>
</feature>
<dbReference type="InterPro" id="IPR013644">
    <property type="entry name" value="DXP_reductoisomerase_C"/>
</dbReference>
<dbReference type="PANTHER" id="PTHR30525">
    <property type="entry name" value="1-DEOXY-D-XYLULOSE 5-PHOSPHATE REDUCTOISOMERASE"/>
    <property type="match status" value="1"/>
</dbReference>
<dbReference type="NCBIfam" id="NF009114">
    <property type="entry name" value="PRK12464.1"/>
    <property type="match status" value="1"/>
</dbReference>
<feature type="binding site" evidence="9">
    <location>
        <position position="204"/>
    </location>
    <ligand>
        <name>NADPH</name>
        <dbReference type="ChEBI" id="CHEBI:57783"/>
    </ligand>
</feature>
<keyword evidence="7 9" id="KW-0414">Isoprene biosynthesis</keyword>
<keyword evidence="14" id="KW-1185">Reference proteome</keyword>
<comment type="caution">
    <text evidence="9">Lacks conserved residue(s) required for the propagation of feature annotation.</text>
</comment>
<feature type="binding site" evidence="9">
    <location>
        <position position="220"/>
    </location>
    <ligand>
        <name>Mn(2+)</name>
        <dbReference type="ChEBI" id="CHEBI:29035"/>
    </ligand>
</feature>
<evidence type="ECO:0000256" key="1">
    <source>
        <dbReference type="ARBA" id="ARBA00005094"/>
    </source>
</evidence>
<evidence type="ECO:0000313" key="14">
    <source>
        <dbReference type="Proteomes" id="UP000241436"/>
    </source>
</evidence>
<dbReference type="GO" id="GO:0051484">
    <property type="term" value="P:isopentenyl diphosphate biosynthetic process, methylerythritol 4-phosphate pathway involved in terpenoid biosynthetic process"/>
    <property type="evidence" value="ECO:0007669"/>
    <property type="project" value="TreeGrafter"/>
</dbReference>
<keyword evidence="13" id="KW-0413">Isomerase</keyword>
<dbReference type="InterPro" id="IPR036291">
    <property type="entry name" value="NAD(P)-bd_dom_sf"/>
</dbReference>
<evidence type="ECO:0000256" key="5">
    <source>
        <dbReference type="ARBA" id="ARBA00023002"/>
    </source>
</evidence>
<dbReference type="Pfam" id="PF08436">
    <property type="entry name" value="DXP_redisom_C"/>
    <property type="match status" value="1"/>
</dbReference>
<keyword evidence="4 9" id="KW-0521">NADP</keyword>
<dbReference type="InterPro" id="IPR003821">
    <property type="entry name" value="DXP_reductoisomerase"/>
</dbReference>
<evidence type="ECO:0000256" key="3">
    <source>
        <dbReference type="ARBA" id="ARBA00022723"/>
    </source>
</evidence>
<dbReference type="AlphaFoldDB" id="A0A2T4U1B6"/>
<keyword evidence="3 9" id="KW-0479">Metal-binding</keyword>
<feature type="domain" description="1-deoxy-D-xylulose 5-phosphate reductoisomerase N-terminal" evidence="10">
    <location>
        <begin position="4"/>
        <end position="130"/>
    </location>
</feature>
<gene>
    <name evidence="9" type="primary">dxr</name>
    <name evidence="13" type="ORF">CLG94_00345</name>
</gene>
<feature type="binding site" evidence="9">
    <location>
        <position position="175"/>
    </location>
    <ligand>
        <name>1-deoxy-D-xylulose 5-phosphate</name>
        <dbReference type="ChEBI" id="CHEBI:57792"/>
    </ligand>
</feature>
<keyword evidence="9" id="KW-0460">Magnesium</keyword>
<feature type="binding site" evidence="9">
    <location>
        <position position="198"/>
    </location>
    <ligand>
        <name>1-deoxy-D-xylulose 5-phosphate</name>
        <dbReference type="ChEBI" id="CHEBI:57792"/>
    </ligand>
</feature>
<dbReference type="NCBIfam" id="TIGR00243">
    <property type="entry name" value="Dxr"/>
    <property type="match status" value="1"/>
</dbReference>
<protein>
    <recommendedName>
        <fullName evidence="9">1-deoxy-D-xylulose 5-phosphate reductoisomerase</fullName>
        <shortName evidence="9">DXP reductoisomerase</shortName>
        <ecNumber evidence="9">1.1.1.267</ecNumber>
    </recommendedName>
    <alternativeName>
        <fullName evidence="9">1-deoxyxylulose-5-phosphate reductoisomerase</fullName>
    </alternativeName>
    <alternativeName>
        <fullName evidence="9">2-C-methyl-D-erythritol 4-phosphate synthase</fullName>
    </alternativeName>
</protein>
<dbReference type="InterPro" id="IPR026877">
    <property type="entry name" value="DXPR_C"/>
</dbReference>
<comment type="pathway">
    <text evidence="1 9">Isoprenoid biosynthesis; isopentenyl diphosphate biosynthesis via DXP pathway; isopentenyl diphosphate from 1-deoxy-D-xylulose 5-phosphate: step 1/6.</text>
</comment>
<dbReference type="Pfam" id="PF13288">
    <property type="entry name" value="DXPR_C"/>
    <property type="match status" value="1"/>
</dbReference>
<evidence type="ECO:0000259" key="11">
    <source>
        <dbReference type="Pfam" id="PF08436"/>
    </source>
</evidence>
<feature type="binding site" evidence="9">
    <location>
        <position position="211"/>
    </location>
    <ligand>
        <name>1-deoxy-D-xylulose 5-phosphate</name>
        <dbReference type="ChEBI" id="CHEBI:57792"/>
    </ligand>
</feature>
<name>A0A2T4U1B6_9BACT</name>
<evidence type="ECO:0000256" key="6">
    <source>
        <dbReference type="ARBA" id="ARBA00023211"/>
    </source>
</evidence>
<feature type="binding site" evidence="9">
    <location>
        <position position="216"/>
    </location>
    <ligand>
        <name>1-deoxy-D-xylulose 5-phosphate</name>
        <dbReference type="ChEBI" id="CHEBI:57792"/>
    </ligand>
</feature>
<sequence>MKRVSILGSTGTIGVKALAMIDLHRDSFEVVALAARDNIDLLEQQIRRFSPRIVAVGTSKSATILKDRVKDVPVEIGWGDEGVLSVATAAEADIVLSAIVGAAGLLPSLAAIKAGKDIALATKEIMVMAGELVIAEARARGVRILPVDSEHSAIFQCLGGQNSCEHLKRVLLTSSGGPFRQRPKGSFASITPEEALQHPTWVMGKKITVDSATLMNKGLEVIEASWLFSLTPQQIDVIIHPQSIIHSMVEFMDGSILAQMGVTDMGLPILYALSYPDRLQSPLPPLDLNALSALTFEPVDHERFPCLGFAYQALQAGGTYPAVLNAANEVAVDLFLSSRITFPDIPALIAKTMDSHQGRKIDSLEDALDADREARRLVLAALQT</sequence>
<reference evidence="13 14" key="1">
    <citation type="submission" date="2017-09" db="EMBL/GenBank/DDBJ databases">
        <title>Bloom of a denitrifying methanotroph, Candidatus Methylomirabilis limnetica, in a deep stratified lake.</title>
        <authorList>
            <person name="Graf J.S."/>
            <person name="Marchant H.K."/>
            <person name="Tienken D."/>
            <person name="Hach P.F."/>
            <person name="Brand A."/>
            <person name="Schubert C.J."/>
            <person name="Kuypers M.M."/>
            <person name="Milucka J."/>
        </authorList>
    </citation>
    <scope>NUCLEOTIDE SEQUENCE [LARGE SCALE GENOMIC DNA]</scope>
    <source>
        <strain evidence="13 14">Zug</strain>
    </source>
</reference>
<feature type="binding site" evidence="9">
    <location>
        <position position="217"/>
    </location>
    <ligand>
        <name>1-deoxy-D-xylulose 5-phosphate</name>
        <dbReference type="ChEBI" id="CHEBI:57792"/>
    </ligand>
</feature>
<evidence type="ECO:0000256" key="7">
    <source>
        <dbReference type="ARBA" id="ARBA00023229"/>
    </source>
</evidence>
<dbReference type="GO" id="GO:0030604">
    <property type="term" value="F:1-deoxy-D-xylulose-5-phosphate reductoisomerase activity"/>
    <property type="evidence" value="ECO:0007669"/>
    <property type="project" value="UniProtKB-UniRule"/>
</dbReference>
<dbReference type="FunFam" id="3.40.50.720:FF:000045">
    <property type="entry name" value="1-deoxy-D-xylulose 5-phosphate reductoisomerase"/>
    <property type="match status" value="1"/>
</dbReference>